<organism evidence="7 8">
    <name type="scientific">Rhizobium altiplani</name>
    <dbReference type="NCBI Taxonomy" id="1864509"/>
    <lineage>
        <taxon>Bacteria</taxon>
        <taxon>Pseudomonadati</taxon>
        <taxon>Pseudomonadota</taxon>
        <taxon>Alphaproteobacteria</taxon>
        <taxon>Hyphomicrobiales</taxon>
        <taxon>Rhizobiaceae</taxon>
        <taxon>Rhizobium/Agrobacterium group</taxon>
        <taxon>Rhizobium</taxon>
    </lineage>
</organism>
<dbReference type="InterPro" id="IPR028081">
    <property type="entry name" value="Leu-bd"/>
</dbReference>
<dbReference type="AlphaFoldDB" id="A0A109K3D3"/>
<dbReference type="CDD" id="cd06333">
    <property type="entry name" value="PBP1_ABC_RPA1789-like"/>
    <property type="match status" value="1"/>
</dbReference>
<feature type="signal peptide" evidence="5">
    <location>
        <begin position="1"/>
        <end position="25"/>
    </location>
</feature>
<evidence type="ECO:0000256" key="1">
    <source>
        <dbReference type="ARBA" id="ARBA00010062"/>
    </source>
</evidence>
<dbReference type="Proteomes" id="UP000068164">
    <property type="component" value="Unassembled WGS sequence"/>
</dbReference>
<gene>
    <name evidence="7" type="ORF">AS026_26940</name>
</gene>
<keyword evidence="2" id="KW-0813">Transport</keyword>
<comment type="caution">
    <text evidence="7">The sequence shown here is derived from an EMBL/GenBank/DDBJ whole genome shotgun (WGS) entry which is preliminary data.</text>
</comment>
<keyword evidence="8" id="KW-1185">Reference proteome</keyword>
<evidence type="ECO:0000256" key="2">
    <source>
        <dbReference type="ARBA" id="ARBA00022448"/>
    </source>
</evidence>
<evidence type="ECO:0000259" key="6">
    <source>
        <dbReference type="Pfam" id="PF13458"/>
    </source>
</evidence>
<dbReference type="InterPro" id="IPR051010">
    <property type="entry name" value="BCAA_transport"/>
</dbReference>
<dbReference type="SUPFAM" id="SSF53822">
    <property type="entry name" value="Periplasmic binding protein-like I"/>
    <property type="match status" value="1"/>
</dbReference>
<evidence type="ECO:0000313" key="8">
    <source>
        <dbReference type="Proteomes" id="UP000068164"/>
    </source>
</evidence>
<accession>A0A109K3D3</accession>
<evidence type="ECO:0000313" key="7">
    <source>
        <dbReference type="EMBL" id="KWV59941.1"/>
    </source>
</evidence>
<dbReference type="PANTHER" id="PTHR30483:SF38">
    <property type="entry name" value="BLR7848 PROTEIN"/>
    <property type="match status" value="1"/>
</dbReference>
<feature type="domain" description="Leucine-binding protein" evidence="6">
    <location>
        <begin position="27"/>
        <end position="361"/>
    </location>
</feature>
<evidence type="ECO:0000256" key="4">
    <source>
        <dbReference type="ARBA" id="ARBA00022970"/>
    </source>
</evidence>
<feature type="chain" id="PRO_5007137435" evidence="5">
    <location>
        <begin position="26"/>
        <end position="382"/>
    </location>
</feature>
<dbReference type="GO" id="GO:0006865">
    <property type="term" value="P:amino acid transport"/>
    <property type="evidence" value="ECO:0007669"/>
    <property type="project" value="UniProtKB-KW"/>
</dbReference>
<dbReference type="InterPro" id="IPR028082">
    <property type="entry name" value="Peripla_BP_I"/>
</dbReference>
<dbReference type="PANTHER" id="PTHR30483">
    <property type="entry name" value="LEUCINE-SPECIFIC-BINDING PROTEIN"/>
    <property type="match status" value="1"/>
</dbReference>
<name>A0A109K3D3_9HYPH</name>
<evidence type="ECO:0000256" key="5">
    <source>
        <dbReference type="SAM" id="SignalP"/>
    </source>
</evidence>
<dbReference type="RefSeq" id="WP_062368346.1">
    <property type="nucleotide sequence ID" value="NZ_LNCD01000003.1"/>
</dbReference>
<keyword evidence="3 5" id="KW-0732">Signal</keyword>
<dbReference type="Pfam" id="PF13458">
    <property type="entry name" value="Peripla_BP_6"/>
    <property type="match status" value="1"/>
</dbReference>
<dbReference type="PRINTS" id="PR00337">
    <property type="entry name" value="LEUILEVALBP"/>
</dbReference>
<reference evidence="7 8" key="1">
    <citation type="submission" date="2015-11" db="EMBL/GenBank/DDBJ databases">
        <title>Draft Genome Sequence of the Strain BR 10423 (Rhizobium sp.) isolated from nodules of Mimosa pudica.</title>
        <authorList>
            <person name="Barauna A.C."/>
            <person name="Zilli J.E."/>
            <person name="Simoes-Araujo J.L."/>
            <person name="Reis V.M."/>
            <person name="James E.K."/>
            <person name="Reis F.B.Jr."/>
            <person name="Rouws L.F."/>
            <person name="Passos S.R."/>
            <person name="Gois S.R."/>
        </authorList>
    </citation>
    <scope>NUCLEOTIDE SEQUENCE [LARGE SCALE GENOMIC DNA]</scope>
    <source>
        <strain evidence="7 8">BR10423</strain>
    </source>
</reference>
<keyword evidence="4" id="KW-0029">Amino-acid transport</keyword>
<sequence length="382" mass="39777">MKFAMTTALAGSLALGLGFAGEALADIRIGATVSETGPASFLGDPEAKTLKLLVDEINAAGGVLGEKLELVIYDDGGDPNKARTFATRLVEDDEVTAVIGGTTTGTSMAIIPVAEDAEIPFISLAGAIEIVDPVKPYTFKTPHTDRMACAKIFDDMKKKGFTKIGMISGSDGFGASMHKQCLAIVGDYGIEVVADETYGPSDADMTPQLTNIKNTSGVQAILNPGFGQGPAIVTRNYAQLAVGLPLYQSHGVASNGFIDLAGASAAEGIRLPGTALLVADLLPENDPQRAVVAAYKKSFETATGKPVSTFGGYAHDALRILVDAINRAGKADPAAIREAIEQTKGLVGTTGTVTMTADDHLGLDLTAFRMLEIRDGSWKIVD</sequence>
<evidence type="ECO:0000256" key="3">
    <source>
        <dbReference type="ARBA" id="ARBA00022729"/>
    </source>
</evidence>
<dbReference type="EMBL" id="LNCD01000003">
    <property type="protein sequence ID" value="KWV59941.1"/>
    <property type="molecule type" value="Genomic_DNA"/>
</dbReference>
<dbReference type="OrthoDB" id="9791590at2"/>
<comment type="similarity">
    <text evidence="1">Belongs to the leucine-binding protein family.</text>
</comment>
<dbReference type="Gene3D" id="3.40.50.2300">
    <property type="match status" value="2"/>
</dbReference>
<dbReference type="InterPro" id="IPR000709">
    <property type="entry name" value="Leu_Ile_Val-bd"/>
</dbReference>
<proteinExistence type="inferred from homology"/>
<protein>
    <submittedName>
        <fullName evidence="7">ABC transporter substrate-binding protein</fullName>
    </submittedName>
</protein>